<keyword evidence="2" id="KW-1185">Reference proteome</keyword>
<gene>
    <name evidence="1" type="ORF">LY08_00293</name>
</gene>
<evidence type="ECO:0000313" key="1">
    <source>
        <dbReference type="EMBL" id="RAJ18021.1"/>
    </source>
</evidence>
<protein>
    <submittedName>
        <fullName evidence="1">Uncharacterized protein</fullName>
    </submittedName>
</protein>
<comment type="caution">
    <text evidence="1">The sequence shown here is derived from an EMBL/GenBank/DDBJ whole genome shotgun (WGS) entry which is preliminary data.</text>
</comment>
<name>A0A327RNE3_9FLAO</name>
<dbReference type="Proteomes" id="UP000248703">
    <property type="component" value="Unassembled WGS sequence"/>
</dbReference>
<accession>A0A327RNE3</accession>
<proteinExistence type="predicted"/>
<evidence type="ECO:0000313" key="2">
    <source>
        <dbReference type="Proteomes" id="UP000248703"/>
    </source>
</evidence>
<reference evidence="1 2" key="1">
    <citation type="submission" date="2018-06" db="EMBL/GenBank/DDBJ databases">
        <title>Genomic Encyclopedia of Archaeal and Bacterial Type Strains, Phase II (KMG-II): from individual species to whole genera.</title>
        <authorList>
            <person name="Goeker M."/>
        </authorList>
    </citation>
    <scope>NUCLEOTIDE SEQUENCE [LARGE SCALE GENOMIC DNA]</scope>
    <source>
        <strain evidence="1 2">DSM 24464</strain>
    </source>
</reference>
<organism evidence="1 2">
    <name type="scientific">Olleya aquimaris</name>
    <dbReference type="NCBI Taxonomy" id="639310"/>
    <lineage>
        <taxon>Bacteria</taxon>
        <taxon>Pseudomonadati</taxon>
        <taxon>Bacteroidota</taxon>
        <taxon>Flavobacteriia</taxon>
        <taxon>Flavobacteriales</taxon>
        <taxon>Flavobacteriaceae</taxon>
    </lineage>
</organism>
<sequence length="66" mass="7777">MKTVEVKQDLTKIERKPILFKFLGVKFFGKEVTYSPCNKMLKYKIKITDFYVLGISVYHNETNIPC</sequence>
<dbReference type="AlphaFoldDB" id="A0A327RNE3"/>
<dbReference type="EMBL" id="QLLO01000001">
    <property type="protein sequence ID" value="RAJ18021.1"/>
    <property type="molecule type" value="Genomic_DNA"/>
</dbReference>